<accession>X1C9X8</accession>
<dbReference type="AlphaFoldDB" id="X1C9X8"/>
<evidence type="ECO:0000313" key="2">
    <source>
        <dbReference type="EMBL" id="GAG93188.1"/>
    </source>
</evidence>
<gene>
    <name evidence="2" type="ORF">S01H4_44699</name>
</gene>
<feature type="non-terminal residue" evidence="2">
    <location>
        <position position="99"/>
    </location>
</feature>
<sequence length="99" mass="10805">MGIVNVTPDSFSDGGQFFQLEQAVEHALGLFKQGADLLDIGGESTRPYSDSVSLQEELDRVVPVVEQIRAREDAIISIDTSKAEVARECLVRGVEIIND</sequence>
<name>X1C9X8_9ZZZZ</name>
<reference evidence="2" key="1">
    <citation type="journal article" date="2014" name="Front. Microbiol.">
        <title>High frequency of phylogenetically diverse reductive dehalogenase-homologous genes in deep subseafloor sedimentary metagenomes.</title>
        <authorList>
            <person name="Kawai M."/>
            <person name="Futagami T."/>
            <person name="Toyoda A."/>
            <person name="Takaki Y."/>
            <person name="Nishi S."/>
            <person name="Hori S."/>
            <person name="Arai W."/>
            <person name="Tsubouchi T."/>
            <person name="Morono Y."/>
            <person name="Uchiyama I."/>
            <person name="Ito T."/>
            <person name="Fujiyama A."/>
            <person name="Inagaki F."/>
            <person name="Takami H."/>
        </authorList>
    </citation>
    <scope>NUCLEOTIDE SEQUENCE</scope>
    <source>
        <strain evidence="2">Expedition CK06-06</strain>
    </source>
</reference>
<proteinExistence type="predicted"/>
<dbReference type="EMBL" id="BART01024810">
    <property type="protein sequence ID" value="GAG93188.1"/>
    <property type="molecule type" value="Genomic_DNA"/>
</dbReference>
<dbReference type="Pfam" id="PF00809">
    <property type="entry name" value="Pterin_bind"/>
    <property type="match status" value="1"/>
</dbReference>
<feature type="domain" description="Pterin-binding" evidence="1">
    <location>
        <begin position="1"/>
        <end position="99"/>
    </location>
</feature>
<dbReference type="Gene3D" id="3.20.20.20">
    <property type="entry name" value="Dihydropteroate synthase-like"/>
    <property type="match status" value="1"/>
</dbReference>
<organism evidence="2">
    <name type="scientific">marine sediment metagenome</name>
    <dbReference type="NCBI Taxonomy" id="412755"/>
    <lineage>
        <taxon>unclassified sequences</taxon>
        <taxon>metagenomes</taxon>
        <taxon>ecological metagenomes</taxon>
    </lineage>
</organism>
<comment type="caution">
    <text evidence="2">The sequence shown here is derived from an EMBL/GenBank/DDBJ whole genome shotgun (WGS) entry which is preliminary data.</text>
</comment>
<dbReference type="GO" id="GO:0004156">
    <property type="term" value="F:dihydropteroate synthase activity"/>
    <property type="evidence" value="ECO:0007669"/>
    <property type="project" value="TreeGrafter"/>
</dbReference>
<dbReference type="InterPro" id="IPR045031">
    <property type="entry name" value="DHP_synth-like"/>
</dbReference>
<dbReference type="InterPro" id="IPR011005">
    <property type="entry name" value="Dihydropteroate_synth-like_sf"/>
</dbReference>
<dbReference type="InterPro" id="IPR000489">
    <property type="entry name" value="Pterin-binding_dom"/>
</dbReference>
<dbReference type="GO" id="GO:0005829">
    <property type="term" value="C:cytosol"/>
    <property type="evidence" value="ECO:0007669"/>
    <property type="project" value="TreeGrafter"/>
</dbReference>
<dbReference type="PROSITE" id="PS00793">
    <property type="entry name" value="DHPS_2"/>
    <property type="match status" value="1"/>
</dbReference>
<dbReference type="GO" id="GO:0046654">
    <property type="term" value="P:tetrahydrofolate biosynthetic process"/>
    <property type="evidence" value="ECO:0007669"/>
    <property type="project" value="TreeGrafter"/>
</dbReference>
<dbReference type="SUPFAM" id="SSF51717">
    <property type="entry name" value="Dihydropteroate synthetase-like"/>
    <property type="match status" value="1"/>
</dbReference>
<dbReference type="PANTHER" id="PTHR20941:SF1">
    <property type="entry name" value="FOLIC ACID SYNTHESIS PROTEIN FOL1"/>
    <property type="match status" value="1"/>
</dbReference>
<evidence type="ECO:0000259" key="1">
    <source>
        <dbReference type="PROSITE" id="PS50972"/>
    </source>
</evidence>
<dbReference type="PANTHER" id="PTHR20941">
    <property type="entry name" value="FOLATE SYNTHESIS PROTEINS"/>
    <property type="match status" value="1"/>
</dbReference>
<protein>
    <recommendedName>
        <fullName evidence="1">Pterin-binding domain-containing protein</fullName>
    </recommendedName>
</protein>
<dbReference type="PROSITE" id="PS50972">
    <property type="entry name" value="PTERIN_BINDING"/>
    <property type="match status" value="1"/>
</dbReference>